<dbReference type="InterPro" id="IPR048519">
    <property type="entry name" value="Gfd2/YDR514C-like_C"/>
</dbReference>
<proteinExistence type="predicted"/>
<evidence type="ECO:0000313" key="3">
    <source>
        <dbReference type="Proteomes" id="UP000305067"/>
    </source>
</evidence>
<dbReference type="InterPro" id="IPR012337">
    <property type="entry name" value="RNaseH-like_sf"/>
</dbReference>
<dbReference type="GO" id="GO:0005634">
    <property type="term" value="C:nucleus"/>
    <property type="evidence" value="ECO:0007669"/>
    <property type="project" value="TreeGrafter"/>
</dbReference>
<dbReference type="Proteomes" id="UP000305067">
    <property type="component" value="Unassembled WGS sequence"/>
</dbReference>
<organism evidence="2 3">
    <name type="scientific">Pterulicium gracile</name>
    <dbReference type="NCBI Taxonomy" id="1884261"/>
    <lineage>
        <taxon>Eukaryota</taxon>
        <taxon>Fungi</taxon>
        <taxon>Dikarya</taxon>
        <taxon>Basidiomycota</taxon>
        <taxon>Agaricomycotina</taxon>
        <taxon>Agaricomycetes</taxon>
        <taxon>Agaricomycetidae</taxon>
        <taxon>Agaricales</taxon>
        <taxon>Pleurotineae</taxon>
        <taxon>Pterulaceae</taxon>
        <taxon>Pterulicium</taxon>
    </lineage>
</organism>
<dbReference type="PANTHER" id="PTHR28083">
    <property type="entry name" value="GOOD FOR FULL DBP5 ACTIVITY PROTEIN 2"/>
    <property type="match status" value="1"/>
</dbReference>
<dbReference type="SUPFAM" id="SSF53098">
    <property type="entry name" value="Ribonuclease H-like"/>
    <property type="match status" value="1"/>
</dbReference>
<sequence length="342" mass="38641">MNIAFRRLSHVFRVPTTPTLPGLITRSLHIPRRNVSSFCRNGPARSPTRVPFRGERRMQSTWALTALKDLEAISALWTGRKSAFLAVDFEWYERDASMVTELGYAGLASVEVDANGLWPPQPRRDYQCGHLVIDEYVDKPFTRNFHCPTYPWSYSFGSTRRIPASEMRDQLNGVIGYELPAMLTHPNLVILAHNGGSDLKRLQSLGVVPPPSTIFVDTCYLELDLFKAGLRSRPYSEPTSSIPTLPRLTNLLGTNSFEGMGTRLLETTLLAPRKRRKPTTQRLPLKKLLQSLEVPINESPWNRSRKDDDYVLHNAGNDAYLTMYAFQRLVDPTRVLSLAGVA</sequence>
<dbReference type="AlphaFoldDB" id="A0A5C3Q379"/>
<protein>
    <recommendedName>
        <fullName evidence="1">Gfd2/YDR514C-like C-terminal domain-containing protein</fullName>
    </recommendedName>
</protein>
<dbReference type="Pfam" id="PF21762">
    <property type="entry name" value="DEDDh_C"/>
    <property type="match status" value="1"/>
</dbReference>
<evidence type="ECO:0000313" key="2">
    <source>
        <dbReference type="EMBL" id="TFK96462.1"/>
    </source>
</evidence>
<gene>
    <name evidence="2" type="ORF">BDV98DRAFT_608296</name>
</gene>
<evidence type="ECO:0000259" key="1">
    <source>
        <dbReference type="Pfam" id="PF21762"/>
    </source>
</evidence>
<reference evidence="2 3" key="1">
    <citation type="journal article" date="2019" name="Nat. Ecol. Evol.">
        <title>Megaphylogeny resolves global patterns of mushroom evolution.</title>
        <authorList>
            <person name="Varga T."/>
            <person name="Krizsan K."/>
            <person name="Foldi C."/>
            <person name="Dima B."/>
            <person name="Sanchez-Garcia M."/>
            <person name="Sanchez-Ramirez S."/>
            <person name="Szollosi G.J."/>
            <person name="Szarkandi J.G."/>
            <person name="Papp V."/>
            <person name="Albert L."/>
            <person name="Andreopoulos W."/>
            <person name="Angelini C."/>
            <person name="Antonin V."/>
            <person name="Barry K.W."/>
            <person name="Bougher N.L."/>
            <person name="Buchanan P."/>
            <person name="Buyck B."/>
            <person name="Bense V."/>
            <person name="Catcheside P."/>
            <person name="Chovatia M."/>
            <person name="Cooper J."/>
            <person name="Damon W."/>
            <person name="Desjardin D."/>
            <person name="Finy P."/>
            <person name="Geml J."/>
            <person name="Haridas S."/>
            <person name="Hughes K."/>
            <person name="Justo A."/>
            <person name="Karasinski D."/>
            <person name="Kautmanova I."/>
            <person name="Kiss B."/>
            <person name="Kocsube S."/>
            <person name="Kotiranta H."/>
            <person name="LaButti K.M."/>
            <person name="Lechner B.E."/>
            <person name="Liimatainen K."/>
            <person name="Lipzen A."/>
            <person name="Lukacs Z."/>
            <person name="Mihaltcheva S."/>
            <person name="Morgado L.N."/>
            <person name="Niskanen T."/>
            <person name="Noordeloos M.E."/>
            <person name="Ohm R.A."/>
            <person name="Ortiz-Santana B."/>
            <person name="Ovrebo C."/>
            <person name="Racz N."/>
            <person name="Riley R."/>
            <person name="Savchenko A."/>
            <person name="Shiryaev A."/>
            <person name="Soop K."/>
            <person name="Spirin V."/>
            <person name="Szebenyi C."/>
            <person name="Tomsovsky M."/>
            <person name="Tulloss R.E."/>
            <person name="Uehling J."/>
            <person name="Grigoriev I.V."/>
            <person name="Vagvolgyi C."/>
            <person name="Papp T."/>
            <person name="Martin F.M."/>
            <person name="Miettinen O."/>
            <person name="Hibbett D.S."/>
            <person name="Nagy L.G."/>
        </authorList>
    </citation>
    <scope>NUCLEOTIDE SEQUENCE [LARGE SCALE GENOMIC DNA]</scope>
    <source>
        <strain evidence="2 3">CBS 309.79</strain>
    </source>
</reference>
<accession>A0A5C3Q379</accession>
<feature type="domain" description="Gfd2/YDR514C-like C-terminal" evidence="1">
    <location>
        <begin position="84"/>
        <end position="213"/>
    </location>
</feature>
<dbReference type="STRING" id="1884261.A0A5C3Q379"/>
<dbReference type="PANTHER" id="PTHR28083:SF1">
    <property type="entry name" value="GOOD FOR FULL DBP5 ACTIVITY PROTEIN 2"/>
    <property type="match status" value="1"/>
</dbReference>
<dbReference type="EMBL" id="ML178860">
    <property type="protein sequence ID" value="TFK96462.1"/>
    <property type="molecule type" value="Genomic_DNA"/>
</dbReference>
<dbReference type="InterPro" id="IPR040151">
    <property type="entry name" value="Gfd2/YDR514C-like"/>
</dbReference>
<name>A0A5C3Q379_9AGAR</name>
<dbReference type="OrthoDB" id="5953249at2759"/>
<keyword evidence="3" id="KW-1185">Reference proteome</keyword>